<organism evidence="4 5">
    <name type="scientific">Vombatus ursinus</name>
    <name type="common">Common wombat</name>
    <dbReference type="NCBI Taxonomy" id="29139"/>
    <lineage>
        <taxon>Eukaryota</taxon>
        <taxon>Metazoa</taxon>
        <taxon>Chordata</taxon>
        <taxon>Craniata</taxon>
        <taxon>Vertebrata</taxon>
        <taxon>Euteleostomi</taxon>
        <taxon>Mammalia</taxon>
        <taxon>Metatheria</taxon>
        <taxon>Diprotodontia</taxon>
        <taxon>Vombatidae</taxon>
        <taxon>Vombatus</taxon>
    </lineage>
</organism>
<dbReference type="InterPro" id="IPR003006">
    <property type="entry name" value="Ig/MHC_CS"/>
</dbReference>
<dbReference type="SUPFAM" id="SSF48726">
    <property type="entry name" value="Immunoglobulin"/>
    <property type="match status" value="2"/>
</dbReference>
<dbReference type="InterPro" id="IPR007110">
    <property type="entry name" value="Ig-like_dom"/>
</dbReference>
<dbReference type="InterPro" id="IPR013106">
    <property type="entry name" value="Ig_V-set"/>
</dbReference>
<protein>
    <recommendedName>
        <fullName evidence="3">Ig-like domain-containing protein</fullName>
    </recommendedName>
</protein>
<keyword evidence="2" id="KW-1133">Transmembrane helix</keyword>
<evidence type="ECO:0000313" key="5">
    <source>
        <dbReference type="Proteomes" id="UP000314987"/>
    </source>
</evidence>
<dbReference type="InterPro" id="IPR013783">
    <property type="entry name" value="Ig-like_fold"/>
</dbReference>
<dbReference type="SMART" id="SM00407">
    <property type="entry name" value="IGc1"/>
    <property type="match status" value="1"/>
</dbReference>
<name>A0A4X2KD85_VOMUR</name>
<evidence type="ECO:0000256" key="1">
    <source>
        <dbReference type="ARBA" id="ARBA00023319"/>
    </source>
</evidence>
<dbReference type="InterPro" id="IPR003597">
    <property type="entry name" value="Ig_C1-set"/>
</dbReference>
<feature type="domain" description="Ig-like" evidence="3">
    <location>
        <begin position="164"/>
        <end position="279"/>
    </location>
</feature>
<dbReference type="OMA" id="YLHSAWR"/>
<reference evidence="4" key="3">
    <citation type="submission" date="2025-09" db="UniProtKB">
        <authorList>
            <consortium name="Ensembl"/>
        </authorList>
    </citation>
    <scope>IDENTIFICATION</scope>
</reference>
<keyword evidence="5" id="KW-1185">Reference proteome</keyword>
<dbReference type="STRING" id="29139.ENSVURP00010009848"/>
<dbReference type="SMART" id="SM00409">
    <property type="entry name" value="IG"/>
    <property type="match status" value="2"/>
</dbReference>
<dbReference type="PROSITE" id="PS00290">
    <property type="entry name" value="IG_MHC"/>
    <property type="match status" value="1"/>
</dbReference>
<gene>
    <name evidence="4" type="primary">LOC114043409</name>
</gene>
<dbReference type="Pfam" id="PF07686">
    <property type="entry name" value="V-set"/>
    <property type="match status" value="1"/>
</dbReference>
<evidence type="ECO:0000259" key="3">
    <source>
        <dbReference type="PROSITE" id="PS50835"/>
    </source>
</evidence>
<feature type="domain" description="Ig-like" evidence="3">
    <location>
        <begin position="286"/>
        <end position="390"/>
    </location>
</feature>
<dbReference type="InterPro" id="IPR050380">
    <property type="entry name" value="Immune_Resp_Modulators"/>
</dbReference>
<keyword evidence="1" id="KW-0393">Immunoglobulin domain</keyword>
<reference evidence="5" key="1">
    <citation type="submission" date="2018-12" db="EMBL/GenBank/DDBJ databases">
        <authorList>
            <person name="Yazar S."/>
        </authorList>
    </citation>
    <scope>NUCLEOTIDE SEQUENCE [LARGE SCALE GENOMIC DNA]</scope>
</reference>
<proteinExistence type="predicted"/>
<dbReference type="Proteomes" id="UP000314987">
    <property type="component" value="Unassembled WGS sequence"/>
</dbReference>
<dbReference type="InterPro" id="IPR003599">
    <property type="entry name" value="Ig_sub"/>
</dbReference>
<reference evidence="4" key="2">
    <citation type="submission" date="2025-08" db="UniProtKB">
        <authorList>
            <consortium name="Ensembl"/>
        </authorList>
    </citation>
    <scope>IDENTIFICATION</scope>
</reference>
<dbReference type="InterPro" id="IPR036179">
    <property type="entry name" value="Ig-like_dom_sf"/>
</dbReference>
<dbReference type="Gene3D" id="2.60.40.10">
    <property type="entry name" value="Immunoglobulins"/>
    <property type="match status" value="2"/>
</dbReference>
<feature type="transmembrane region" description="Helical" evidence="2">
    <location>
        <begin position="401"/>
        <end position="422"/>
    </location>
</feature>
<evidence type="ECO:0000256" key="2">
    <source>
        <dbReference type="SAM" id="Phobius"/>
    </source>
</evidence>
<evidence type="ECO:0000313" key="4">
    <source>
        <dbReference type="Ensembl" id="ENSVURP00010009848.1"/>
    </source>
</evidence>
<dbReference type="AlphaFoldDB" id="A0A4X2KD85"/>
<dbReference type="PROSITE" id="PS50835">
    <property type="entry name" value="IG_LIKE"/>
    <property type="match status" value="2"/>
</dbReference>
<sequence length="444" mass="49869">MVGREMLALYLLSPGLLWISGWNMVEAGMRLRKVSQLPCVLEIPLDPSVALEKEPRLQWQHIQLVVSSSESQTLPHQANGDTFLLYDKAGVLLPHVDEAMEKLECRMNHYLTANTQIMWPGLPRRQAQLPTWYLVTLNDADNKFRITTFCFQPADPAQGPGPAPLSGVFSLYTKASDVQVKLQGTVLLSCGFTVDHTPEAEAVDVTWIFRQKGGWHREVLKYAGKQGQVTHLHQQAEAFPSEIPRGNASIRLTNVGVKDQGSYFCSVSVAGLHGQLSIDVAVVEAPKVTLSPQTPALTLEEGEEQKLACHVSRYFPLEAHVQWLREPIEGRMLPEAVRNVIFSNHRQSGDETYSFSSYFLLTASRRDDGVRYTCRVEHEGLRFPIRKSITIRVTERSGPELWLFLILSVILIALLGCLLKNWHQVRSTGKVRPISDFYYVLNGG</sequence>
<dbReference type="PANTHER" id="PTHR23411">
    <property type="entry name" value="TAPASIN"/>
    <property type="match status" value="1"/>
</dbReference>
<keyword evidence="2" id="KW-0472">Membrane</keyword>
<dbReference type="Pfam" id="PF07654">
    <property type="entry name" value="C1-set"/>
    <property type="match status" value="1"/>
</dbReference>
<keyword evidence="2" id="KW-0812">Transmembrane</keyword>
<accession>A0A4X2KD85</accession>
<dbReference type="Ensembl" id="ENSVURT00010011168.1">
    <property type="protein sequence ID" value="ENSVURP00010009848.1"/>
    <property type="gene ID" value="ENSVURG00010007614.1"/>
</dbReference>
<dbReference type="GeneTree" id="ENSGT00940000165285"/>